<gene>
    <name evidence="2" type="primary">Prim2</name>
    <name evidence="2" type="ORF">AWC38_SpisGene13403</name>
</gene>
<dbReference type="InterPro" id="IPR007238">
    <property type="entry name" value="DNA_primase_lsu_euk/arc"/>
</dbReference>
<dbReference type="GO" id="GO:0046872">
    <property type="term" value="F:metal ion binding"/>
    <property type="evidence" value="ECO:0007669"/>
    <property type="project" value="UniProtKB-KW"/>
</dbReference>
<protein>
    <submittedName>
        <fullName evidence="2">DNA primase large subunit</fullName>
    </submittedName>
</protein>
<feature type="region of interest" description="Disordered" evidence="1">
    <location>
        <begin position="214"/>
        <end position="236"/>
    </location>
</feature>
<dbReference type="GO" id="GO:0006269">
    <property type="term" value="P:DNA replication, synthesis of primer"/>
    <property type="evidence" value="ECO:0007669"/>
    <property type="project" value="UniProtKB-KW"/>
</dbReference>
<dbReference type="GO" id="GO:0051539">
    <property type="term" value="F:4 iron, 4 sulfur cluster binding"/>
    <property type="evidence" value="ECO:0007669"/>
    <property type="project" value="UniProtKB-KW"/>
</dbReference>
<dbReference type="Gene3D" id="1.20.930.80">
    <property type="match status" value="1"/>
</dbReference>
<proteinExistence type="predicted"/>
<dbReference type="GO" id="GO:0006270">
    <property type="term" value="P:DNA replication initiation"/>
    <property type="evidence" value="ECO:0007669"/>
    <property type="project" value="TreeGrafter"/>
</dbReference>
<name>A0A2B4S0U0_STYPI</name>
<organism evidence="2 3">
    <name type="scientific">Stylophora pistillata</name>
    <name type="common">Smooth cauliflower coral</name>
    <dbReference type="NCBI Taxonomy" id="50429"/>
    <lineage>
        <taxon>Eukaryota</taxon>
        <taxon>Metazoa</taxon>
        <taxon>Cnidaria</taxon>
        <taxon>Anthozoa</taxon>
        <taxon>Hexacorallia</taxon>
        <taxon>Scleractinia</taxon>
        <taxon>Astrocoeniina</taxon>
        <taxon>Pocilloporidae</taxon>
        <taxon>Stylophora</taxon>
    </lineage>
</organism>
<evidence type="ECO:0000313" key="2">
    <source>
        <dbReference type="EMBL" id="PFX22105.1"/>
    </source>
</evidence>
<dbReference type="Pfam" id="PF26466">
    <property type="entry name" value="DNA_primase_lrg_N"/>
    <property type="match status" value="1"/>
</dbReference>
<sequence>MQFSKTRKRRGKISALEGTENGRKYPYSLQLYKIPPTDNITLEDFEEFAIDRLKVLREVETLGIRHKRGSQQYNTAMKESLKKFLPQEQKAHKNREAEATVAERRKDHISHFILRLAYCRSEDLRRWFLSQEVELFRSRFMEMAKFDPKEADDFLQANGLKYQTIGEEEKTQKKLELMHSGFRLTSDKVLATDYFKVMANSAINHPNQYFDESRQVTQKEQGGASKMGSATPSGIQHGRVAVKREINSGNKVNIPSNGLSDIYMNDDDEDDLLGEIERMDTIA</sequence>
<comment type="caution">
    <text evidence="2">The sequence shown here is derived from an EMBL/GenBank/DDBJ whole genome shotgun (WGS) entry which is preliminary data.</text>
</comment>
<reference evidence="3" key="1">
    <citation type="journal article" date="2017" name="bioRxiv">
        <title>Comparative analysis of the genomes of Stylophora pistillata and Acropora digitifera provides evidence for extensive differences between species of corals.</title>
        <authorList>
            <person name="Voolstra C.R."/>
            <person name="Li Y."/>
            <person name="Liew Y.J."/>
            <person name="Baumgarten S."/>
            <person name="Zoccola D."/>
            <person name="Flot J.-F."/>
            <person name="Tambutte S."/>
            <person name="Allemand D."/>
            <person name="Aranda M."/>
        </authorList>
    </citation>
    <scope>NUCLEOTIDE SEQUENCE [LARGE SCALE GENOMIC DNA]</scope>
</reference>
<dbReference type="STRING" id="50429.A0A2B4S0U0"/>
<dbReference type="PANTHER" id="PTHR10537:SF3">
    <property type="entry name" value="DNA PRIMASE LARGE SUBUNIT"/>
    <property type="match status" value="1"/>
</dbReference>
<accession>A0A2B4S0U0</accession>
<evidence type="ECO:0000313" key="3">
    <source>
        <dbReference type="Proteomes" id="UP000225706"/>
    </source>
</evidence>
<dbReference type="PANTHER" id="PTHR10537">
    <property type="entry name" value="DNA PRIMASE LARGE SUBUNIT"/>
    <property type="match status" value="1"/>
</dbReference>
<dbReference type="GO" id="GO:0005658">
    <property type="term" value="C:alpha DNA polymerase:primase complex"/>
    <property type="evidence" value="ECO:0007669"/>
    <property type="project" value="TreeGrafter"/>
</dbReference>
<keyword evidence="3" id="KW-1185">Reference proteome</keyword>
<dbReference type="OrthoDB" id="421393at2759"/>
<dbReference type="Proteomes" id="UP000225706">
    <property type="component" value="Unassembled WGS sequence"/>
</dbReference>
<dbReference type="EMBL" id="LSMT01000251">
    <property type="protein sequence ID" value="PFX22105.1"/>
    <property type="molecule type" value="Genomic_DNA"/>
</dbReference>
<dbReference type="AlphaFoldDB" id="A0A2B4S0U0"/>
<evidence type="ECO:0000256" key="1">
    <source>
        <dbReference type="SAM" id="MobiDB-lite"/>
    </source>
</evidence>